<organism evidence="1 2">
    <name type="scientific">Dermacentor silvarum</name>
    <name type="common">Tick</name>
    <dbReference type="NCBI Taxonomy" id="543639"/>
    <lineage>
        <taxon>Eukaryota</taxon>
        <taxon>Metazoa</taxon>
        <taxon>Ecdysozoa</taxon>
        <taxon>Arthropoda</taxon>
        <taxon>Chelicerata</taxon>
        <taxon>Arachnida</taxon>
        <taxon>Acari</taxon>
        <taxon>Parasitiformes</taxon>
        <taxon>Ixodida</taxon>
        <taxon>Ixodoidea</taxon>
        <taxon>Ixodidae</taxon>
        <taxon>Rhipicephalinae</taxon>
        <taxon>Dermacentor</taxon>
    </lineage>
</organism>
<dbReference type="Proteomes" id="UP000821865">
    <property type="component" value="Chromosome 11"/>
</dbReference>
<reference evidence="1" key="1">
    <citation type="submission" date="2020-05" db="EMBL/GenBank/DDBJ databases">
        <title>Large-scale comparative analyses of tick genomes elucidate their genetic diversity and vector capacities.</title>
        <authorList>
            <person name="Jia N."/>
            <person name="Wang J."/>
            <person name="Shi W."/>
            <person name="Du L."/>
            <person name="Sun Y."/>
            <person name="Zhan W."/>
            <person name="Jiang J."/>
            <person name="Wang Q."/>
            <person name="Zhang B."/>
            <person name="Ji P."/>
            <person name="Sakyi L.B."/>
            <person name="Cui X."/>
            <person name="Yuan T."/>
            <person name="Jiang B."/>
            <person name="Yang W."/>
            <person name="Lam T.T.-Y."/>
            <person name="Chang Q."/>
            <person name="Ding S."/>
            <person name="Wang X."/>
            <person name="Zhu J."/>
            <person name="Ruan X."/>
            <person name="Zhao L."/>
            <person name="Wei J."/>
            <person name="Que T."/>
            <person name="Du C."/>
            <person name="Cheng J."/>
            <person name="Dai P."/>
            <person name="Han X."/>
            <person name="Huang E."/>
            <person name="Gao Y."/>
            <person name="Liu J."/>
            <person name="Shao H."/>
            <person name="Ye R."/>
            <person name="Li L."/>
            <person name="Wei W."/>
            <person name="Wang X."/>
            <person name="Wang C."/>
            <person name="Yang T."/>
            <person name="Huo Q."/>
            <person name="Li W."/>
            <person name="Guo W."/>
            <person name="Chen H."/>
            <person name="Zhou L."/>
            <person name="Ni X."/>
            <person name="Tian J."/>
            <person name="Zhou Y."/>
            <person name="Sheng Y."/>
            <person name="Liu T."/>
            <person name="Pan Y."/>
            <person name="Xia L."/>
            <person name="Li J."/>
            <person name="Zhao F."/>
            <person name="Cao W."/>
        </authorList>
    </citation>
    <scope>NUCLEOTIDE SEQUENCE</scope>
    <source>
        <strain evidence="1">Dsil-2018</strain>
    </source>
</reference>
<gene>
    <name evidence="1" type="ORF">HPB49_010594</name>
</gene>
<sequence length="469" mass="50124">MAENRSTGYRPPVSSNGGDDAVSSTSRAGREEASAGLEYDGRIPNGTWGDQRNTQYYPAKVASTPYGYTDTAENGSAGYWPPVSSSGGDEAVPSTSSAGIDEASSSSENDERGTASGMAEERNSGYTPPAFTSFGDEAIPRTSREDAVGSSSTLDNYTRISHGFWGGQWNAPYYPADVTYTMLGHADMAENRSTGYRPPVSSNGGDDAVPSTSRAGRYETAAGLEYDGSGGDEAVPSTSRAGMEDASASSENDGRNATGTEENERHELCGVCGNVYTRLHALRRHAAEPYGDEFYTCDACGLPSVKITKVERHYQKSTKEKLYKCETCDRGSVDGHMFEMLKCYLCGDSFRDDIQLATHLVTHRGGPLSSEAWFAGCGPTAPTCPALKPILDVAGIRSRDQADPEAGEAKHTRLCISLTTGDGSMAQARQKVKPFQVPASVAGVLRNAPPSRSHVKLYQFGVTEGRTFW</sequence>
<comment type="caution">
    <text evidence="1">The sequence shown here is derived from an EMBL/GenBank/DDBJ whole genome shotgun (WGS) entry which is preliminary data.</text>
</comment>
<name>A0ACB8DIX2_DERSI</name>
<protein>
    <submittedName>
        <fullName evidence="1">Uncharacterized protein</fullName>
    </submittedName>
</protein>
<keyword evidence="2" id="KW-1185">Reference proteome</keyword>
<evidence type="ECO:0000313" key="1">
    <source>
        <dbReference type="EMBL" id="KAH7970566.1"/>
    </source>
</evidence>
<evidence type="ECO:0000313" key="2">
    <source>
        <dbReference type="Proteomes" id="UP000821865"/>
    </source>
</evidence>
<proteinExistence type="predicted"/>
<accession>A0ACB8DIX2</accession>
<dbReference type="EMBL" id="CM023480">
    <property type="protein sequence ID" value="KAH7970566.1"/>
    <property type="molecule type" value="Genomic_DNA"/>
</dbReference>